<dbReference type="EMBL" id="BARW01020816">
    <property type="protein sequence ID" value="GAI96054.1"/>
    <property type="molecule type" value="Genomic_DNA"/>
</dbReference>
<proteinExistence type="predicted"/>
<accession>X1UUN7</accession>
<name>X1UUN7_9ZZZZ</name>
<gene>
    <name evidence="2" type="ORF">S12H4_35092</name>
</gene>
<comment type="caution">
    <text evidence="2">The sequence shown here is derived from an EMBL/GenBank/DDBJ whole genome shotgun (WGS) entry which is preliminary data.</text>
</comment>
<dbReference type="AlphaFoldDB" id="X1UUN7"/>
<sequence length="77" mass="8749">MENSKKSITTKESSSQSASQEPEDICYSSTDILKDLKHWEHKAGFSKEITPRPGPYLDIPSPPWNHHSNTPPPPRDY</sequence>
<organism evidence="2">
    <name type="scientific">marine sediment metagenome</name>
    <dbReference type="NCBI Taxonomy" id="412755"/>
    <lineage>
        <taxon>unclassified sequences</taxon>
        <taxon>metagenomes</taxon>
        <taxon>ecological metagenomes</taxon>
    </lineage>
</organism>
<feature type="region of interest" description="Disordered" evidence="1">
    <location>
        <begin position="45"/>
        <end position="77"/>
    </location>
</feature>
<reference evidence="2" key="1">
    <citation type="journal article" date="2014" name="Front. Microbiol.">
        <title>High frequency of phylogenetically diverse reductive dehalogenase-homologous genes in deep subseafloor sedimentary metagenomes.</title>
        <authorList>
            <person name="Kawai M."/>
            <person name="Futagami T."/>
            <person name="Toyoda A."/>
            <person name="Takaki Y."/>
            <person name="Nishi S."/>
            <person name="Hori S."/>
            <person name="Arai W."/>
            <person name="Tsubouchi T."/>
            <person name="Morono Y."/>
            <person name="Uchiyama I."/>
            <person name="Ito T."/>
            <person name="Fujiyama A."/>
            <person name="Inagaki F."/>
            <person name="Takami H."/>
        </authorList>
    </citation>
    <scope>NUCLEOTIDE SEQUENCE</scope>
    <source>
        <strain evidence="2">Expedition CK06-06</strain>
    </source>
</reference>
<protein>
    <submittedName>
        <fullName evidence="2">Uncharacterized protein</fullName>
    </submittedName>
</protein>
<feature type="region of interest" description="Disordered" evidence="1">
    <location>
        <begin position="1"/>
        <end position="26"/>
    </location>
</feature>
<feature type="compositionally biased region" description="Low complexity" evidence="1">
    <location>
        <begin position="1"/>
        <end position="20"/>
    </location>
</feature>
<evidence type="ECO:0000313" key="2">
    <source>
        <dbReference type="EMBL" id="GAI96054.1"/>
    </source>
</evidence>
<evidence type="ECO:0000256" key="1">
    <source>
        <dbReference type="SAM" id="MobiDB-lite"/>
    </source>
</evidence>